<keyword evidence="2" id="KW-1185">Reference proteome</keyword>
<comment type="caution">
    <text evidence="1">The sequence shown here is derived from an EMBL/GenBank/DDBJ whole genome shotgun (WGS) entry which is preliminary data.</text>
</comment>
<name>A0A2V1ILV6_9BACT</name>
<dbReference type="Proteomes" id="UP000244905">
    <property type="component" value="Unassembled WGS sequence"/>
</dbReference>
<evidence type="ECO:0000313" key="2">
    <source>
        <dbReference type="Proteomes" id="UP000244905"/>
    </source>
</evidence>
<dbReference type="AlphaFoldDB" id="A0A2V1ILV6"/>
<evidence type="ECO:0000313" key="1">
    <source>
        <dbReference type="EMBL" id="PWB00222.1"/>
    </source>
</evidence>
<accession>A0A2V1ILV6</accession>
<proteinExistence type="predicted"/>
<gene>
    <name evidence="1" type="ORF">C5O23_13510</name>
</gene>
<reference evidence="2" key="1">
    <citation type="submission" date="2018-02" db="EMBL/GenBank/DDBJ databases">
        <authorList>
            <person name="Clavel T."/>
            <person name="Strowig T."/>
        </authorList>
    </citation>
    <scope>NUCLEOTIDE SEQUENCE [LARGE SCALE GENOMIC DNA]</scope>
    <source>
        <strain evidence="2">DSM 103720</strain>
    </source>
</reference>
<sequence>MKKHTLQINRPCFVEILNGRQKVEHRYVYPSNVNRYVIQDDTIDENGTPITIITPVHYDALYLINGRRKDAPRLLVEVEDAEFVLCVDDNGEQMTFMQDGTEYYVCQVWYYLGKIIATENIENLTTQRNINPITL</sequence>
<protein>
    <submittedName>
        <fullName evidence="1">Uncharacterized protein</fullName>
    </submittedName>
</protein>
<organism evidence="1 2">
    <name type="scientific">Duncaniella muris</name>
    <dbReference type="NCBI Taxonomy" id="2094150"/>
    <lineage>
        <taxon>Bacteria</taxon>
        <taxon>Pseudomonadati</taxon>
        <taxon>Bacteroidota</taxon>
        <taxon>Bacteroidia</taxon>
        <taxon>Bacteroidales</taxon>
        <taxon>Muribaculaceae</taxon>
        <taxon>Duncaniella</taxon>
    </lineage>
</organism>
<dbReference type="EMBL" id="PUEC01000050">
    <property type="protein sequence ID" value="PWB00222.1"/>
    <property type="molecule type" value="Genomic_DNA"/>
</dbReference>